<dbReference type="SUPFAM" id="SSF46689">
    <property type="entry name" value="Homeodomain-like"/>
    <property type="match status" value="1"/>
</dbReference>
<evidence type="ECO:0000256" key="3">
    <source>
        <dbReference type="ARBA" id="ARBA00023125"/>
    </source>
</evidence>
<sequence>MHETQKWSDLYMSKQKRVSRTPGRPKLNEQEMPIQKVIIQTAAKTFMEQGYEAISLQQIAAICGVTKATIYYYYSNKAELFTAAIEFMLTIAHKATKSLMDSEGHLRDRLERVAYVKIAQPHSDLETMLKEAEKQLSEEHIQRIRSAEHMLYDLLAQHFEEAMEQGQLQSGSPMLLAHAFSSLLMMGNRDSARQLFSSHEQLAASIVDLFWQGAMKK</sequence>
<dbReference type="PROSITE" id="PS50977">
    <property type="entry name" value="HTH_TETR_2"/>
    <property type="match status" value="1"/>
</dbReference>
<dbReference type="PANTHER" id="PTHR30055:SF175">
    <property type="entry name" value="HTH-TYPE TRANSCRIPTIONAL REPRESSOR KSTR2"/>
    <property type="match status" value="1"/>
</dbReference>
<keyword evidence="4" id="KW-0804">Transcription</keyword>
<dbReference type="GO" id="GO:0003700">
    <property type="term" value="F:DNA-binding transcription factor activity"/>
    <property type="evidence" value="ECO:0007669"/>
    <property type="project" value="TreeGrafter"/>
</dbReference>
<dbReference type="Gene3D" id="1.10.10.60">
    <property type="entry name" value="Homeodomain-like"/>
    <property type="match status" value="1"/>
</dbReference>
<accession>A0A559ICT0</accession>
<gene>
    <name evidence="7" type="ORF">FPZ44_25360</name>
</gene>
<keyword evidence="3 5" id="KW-0238">DNA-binding</keyword>
<dbReference type="PRINTS" id="PR00455">
    <property type="entry name" value="HTHTETR"/>
</dbReference>
<proteinExistence type="predicted"/>
<keyword evidence="8" id="KW-1185">Reference proteome</keyword>
<evidence type="ECO:0000256" key="5">
    <source>
        <dbReference type="PROSITE-ProRule" id="PRU00335"/>
    </source>
</evidence>
<evidence type="ECO:0000313" key="7">
    <source>
        <dbReference type="EMBL" id="TVX85253.1"/>
    </source>
</evidence>
<dbReference type="Pfam" id="PF00440">
    <property type="entry name" value="TetR_N"/>
    <property type="match status" value="1"/>
</dbReference>
<dbReference type="PANTHER" id="PTHR30055">
    <property type="entry name" value="HTH-TYPE TRANSCRIPTIONAL REGULATOR RUTR"/>
    <property type="match status" value="1"/>
</dbReference>
<evidence type="ECO:0000259" key="6">
    <source>
        <dbReference type="PROSITE" id="PS50977"/>
    </source>
</evidence>
<dbReference type="AlphaFoldDB" id="A0A559ICT0"/>
<dbReference type="Gene3D" id="1.10.357.10">
    <property type="entry name" value="Tetracycline Repressor, domain 2"/>
    <property type="match status" value="1"/>
</dbReference>
<organism evidence="7 8">
    <name type="scientific">Paenibacillus agilis</name>
    <dbReference type="NCBI Taxonomy" id="3020863"/>
    <lineage>
        <taxon>Bacteria</taxon>
        <taxon>Bacillati</taxon>
        <taxon>Bacillota</taxon>
        <taxon>Bacilli</taxon>
        <taxon>Bacillales</taxon>
        <taxon>Paenibacillaceae</taxon>
        <taxon>Paenibacillus</taxon>
    </lineage>
</organism>
<feature type="DNA-binding region" description="H-T-H motif" evidence="5">
    <location>
        <begin position="55"/>
        <end position="74"/>
    </location>
</feature>
<evidence type="ECO:0000256" key="1">
    <source>
        <dbReference type="ARBA" id="ARBA00022491"/>
    </source>
</evidence>
<keyword evidence="2" id="KW-0805">Transcription regulation</keyword>
<dbReference type="InterPro" id="IPR009057">
    <property type="entry name" value="Homeodomain-like_sf"/>
</dbReference>
<keyword evidence="1" id="KW-0678">Repressor</keyword>
<name>A0A559ICT0_9BACL</name>
<dbReference type="Proteomes" id="UP000318102">
    <property type="component" value="Unassembled WGS sequence"/>
</dbReference>
<dbReference type="InterPro" id="IPR050109">
    <property type="entry name" value="HTH-type_TetR-like_transc_reg"/>
</dbReference>
<evidence type="ECO:0000256" key="4">
    <source>
        <dbReference type="ARBA" id="ARBA00023163"/>
    </source>
</evidence>
<protein>
    <submittedName>
        <fullName evidence="7">TetR/AcrR family transcriptional regulator</fullName>
    </submittedName>
</protein>
<evidence type="ECO:0000256" key="2">
    <source>
        <dbReference type="ARBA" id="ARBA00023015"/>
    </source>
</evidence>
<dbReference type="EMBL" id="VNJK01000008">
    <property type="protein sequence ID" value="TVX85253.1"/>
    <property type="molecule type" value="Genomic_DNA"/>
</dbReference>
<dbReference type="GO" id="GO:0000976">
    <property type="term" value="F:transcription cis-regulatory region binding"/>
    <property type="evidence" value="ECO:0007669"/>
    <property type="project" value="TreeGrafter"/>
</dbReference>
<dbReference type="SUPFAM" id="SSF48498">
    <property type="entry name" value="Tetracyclin repressor-like, C-terminal domain"/>
    <property type="match status" value="1"/>
</dbReference>
<comment type="caution">
    <text evidence="7">The sequence shown here is derived from an EMBL/GenBank/DDBJ whole genome shotgun (WGS) entry which is preliminary data.</text>
</comment>
<dbReference type="InterPro" id="IPR001647">
    <property type="entry name" value="HTH_TetR"/>
</dbReference>
<reference evidence="7 8" key="1">
    <citation type="submission" date="2019-07" db="EMBL/GenBank/DDBJ databases">
        <authorList>
            <person name="Kim J."/>
        </authorList>
    </citation>
    <scope>NUCLEOTIDE SEQUENCE [LARGE SCALE GENOMIC DNA]</scope>
    <source>
        <strain evidence="7 8">N4</strain>
    </source>
</reference>
<dbReference type="InterPro" id="IPR036271">
    <property type="entry name" value="Tet_transcr_reg_TetR-rel_C_sf"/>
</dbReference>
<feature type="domain" description="HTH tetR-type" evidence="6">
    <location>
        <begin position="32"/>
        <end position="92"/>
    </location>
</feature>
<evidence type="ECO:0000313" key="8">
    <source>
        <dbReference type="Proteomes" id="UP000318102"/>
    </source>
</evidence>
<dbReference type="OrthoDB" id="2732116at2"/>